<dbReference type="Pfam" id="PF13103">
    <property type="entry name" value="TonB_2"/>
    <property type="match status" value="1"/>
</dbReference>
<evidence type="ECO:0000256" key="6">
    <source>
        <dbReference type="SAM" id="Phobius"/>
    </source>
</evidence>
<feature type="transmembrane region" description="Helical" evidence="6">
    <location>
        <begin position="20"/>
        <end position="43"/>
    </location>
</feature>
<comment type="caution">
    <text evidence="7">The sequence shown here is derived from an EMBL/GenBank/DDBJ whole genome shotgun (WGS) entry which is preliminary data.</text>
</comment>
<keyword evidence="3 6" id="KW-1133">Transmembrane helix</keyword>
<evidence type="ECO:0000313" key="7">
    <source>
        <dbReference type="EMBL" id="MBA2881231.1"/>
    </source>
</evidence>
<dbReference type="AlphaFoldDB" id="A0A7W0C8P9"/>
<gene>
    <name evidence="7" type="ORF">HNR65_001557</name>
</gene>
<dbReference type="NCBIfam" id="TIGR01352">
    <property type="entry name" value="tonB_Cterm"/>
    <property type="match status" value="1"/>
</dbReference>
<name>A0A7W0C8P9_9BACT</name>
<evidence type="ECO:0000256" key="5">
    <source>
        <dbReference type="SAM" id="MobiDB-lite"/>
    </source>
</evidence>
<feature type="region of interest" description="Disordered" evidence="5">
    <location>
        <begin position="64"/>
        <end position="121"/>
    </location>
</feature>
<keyword evidence="2 6" id="KW-0812">Transmembrane</keyword>
<dbReference type="Gene3D" id="3.30.1150.10">
    <property type="match status" value="1"/>
</dbReference>
<reference evidence="7 8" key="1">
    <citation type="submission" date="2020-07" db="EMBL/GenBank/DDBJ databases">
        <title>Genomic Encyclopedia of Type Strains, Phase IV (KMG-IV): sequencing the most valuable type-strain genomes for metagenomic binning, comparative biology and taxonomic classification.</title>
        <authorList>
            <person name="Goeker M."/>
        </authorList>
    </citation>
    <scope>NUCLEOTIDE SEQUENCE [LARGE SCALE GENOMIC DNA]</scope>
    <source>
        <strain evidence="7 8">DSM 17721</strain>
    </source>
</reference>
<proteinExistence type="predicted"/>
<evidence type="ECO:0000256" key="4">
    <source>
        <dbReference type="ARBA" id="ARBA00023136"/>
    </source>
</evidence>
<keyword evidence="8" id="KW-1185">Reference proteome</keyword>
<evidence type="ECO:0000256" key="1">
    <source>
        <dbReference type="ARBA" id="ARBA00004167"/>
    </source>
</evidence>
<dbReference type="SUPFAM" id="SSF74653">
    <property type="entry name" value="TolA/TonB C-terminal domain"/>
    <property type="match status" value="1"/>
</dbReference>
<accession>A0A7W0C8P9</accession>
<comment type="subcellular location">
    <subcellularLocation>
        <location evidence="1">Membrane</location>
        <topology evidence="1">Single-pass membrane protein</topology>
    </subcellularLocation>
</comment>
<evidence type="ECO:0000256" key="2">
    <source>
        <dbReference type="ARBA" id="ARBA00022692"/>
    </source>
</evidence>
<dbReference type="GO" id="GO:0016020">
    <property type="term" value="C:membrane"/>
    <property type="evidence" value="ECO:0007669"/>
    <property type="project" value="UniProtKB-SubCell"/>
</dbReference>
<evidence type="ECO:0000256" key="3">
    <source>
        <dbReference type="ARBA" id="ARBA00022989"/>
    </source>
</evidence>
<dbReference type="Proteomes" id="UP000525298">
    <property type="component" value="Unassembled WGS sequence"/>
</dbReference>
<protein>
    <submittedName>
        <fullName evidence="7">Colicin import membrane protein</fullName>
    </submittedName>
</protein>
<sequence>MSGKNPQSQNVSGYSQDLPPFFWATCFGVSLLIHLALLGALVFSPFGEASPRINPTETINVDLVGFNPEIPSPPGEATLEDASSGQDAEPLDDAEFSEQTRASEASGKKETPEARAIPVKTGARKKVAADYDLVEPEPSVKTSLKKKTLDSRKVIEDAVRRISEKSREQRPKSLQDRIAEMEKQVADLAGGGRVSGGDSDREGTGTGVNKDYSPMEIYQAEVAVKMKRNWAFSPELAGGGKGLETRLVIKILPEGTIADVWYEKRSGNAYLDESAYKTVMKANPLPPLPKDYPHYHLVLGFTPRGLAQ</sequence>
<dbReference type="InterPro" id="IPR006260">
    <property type="entry name" value="TonB/TolA_C"/>
</dbReference>
<organism evidence="7 8">
    <name type="scientific">Desulfosalsimonas propionicica</name>
    <dbReference type="NCBI Taxonomy" id="332175"/>
    <lineage>
        <taxon>Bacteria</taxon>
        <taxon>Pseudomonadati</taxon>
        <taxon>Thermodesulfobacteriota</taxon>
        <taxon>Desulfobacteria</taxon>
        <taxon>Desulfobacterales</taxon>
        <taxon>Desulfosalsimonadaceae</taxon>
        <taxon>Desulfosalsimonas</taxon>
    </lineage>
</organism>
<evidence type="ECO:0000313" key="8">
    <source>
        <dbReference type="Proteomes" id="UP000525298"/>
    </source>
</evidence>
<dbReference type="EMBL" id="JACDUS010000003">
    <property type="protein sequence ID" value="MBA2881231.1"/>
    <property type="molecule type" value="Genomic_DNA"/>
</dbReference>
<dbReference type="RefSeq" id="WP_181550882.1">
    <property type="nucleotide sequence ID" value="NZ_JACDUS010000003.1"/>
</dbReference>
<keyword evidence="4 6" id="KW-0472">Membrane</keyword>
<feature type="region of interest" description="Disordered" evidence="5">
    <location>
        <begin position="186"/>
        <end position="210"/>
    </location>
</feature>